<dbReference type="OrthoDB" id="2423701at2759"/>
<dbReference type="RefSeq" id="XP_004032248.1">
    <property type="nucleotide sequence ID" value="XM_004032200.1"/>
</dbReference>
<dbReference type="eggNOG" id="KOG0543">
    <property type="taxonomic scope" value="Eukaryota"/>
</dbReference>
<dbReference type="GeneID" id="14906783"/>
<reference evidence="2 3" key="1">
    <citation type="submission" date="2011-07" db="EMBL/GenBank/DDBJ databases">
        <authorList>
            <person name="Coyne R."/>
            <person name="Brami D."/>
            <person name="Johnson J."/>
            <person name="Hostetler J."/>
            <person name="Hannick L."/>
            <person name="Clark T."/>
            <person name="Cassidy-Hanley D."/>
            <person name="Inman J."/>
        </authorList>
    </citation>
    <scope>NUCLEOTIDE SEQUENCE [LARGE SCALE GENOMIC DNA]</scope>
    <source>
        <strain evidence="2 3">G5</strain>
    </source>
</reference>
<proteinExistence type="predicted"/>
<dbReference type="STRING" id="857967.G0QVT9"/>
<dbReference type="Proteomes" id="UP000008983">
    <property type="component" value="Unassembled WGS sequence"/>
</dbReference>
<organism evidence="2 3">
    <name type="scientific">Ichthyophthirius multifiliis</name>
    <name type="common">White spot disease agent</name>
    <name type="synonym">Ich</name>
    <dbReference type="NCBI Taxonomy" id="5932"/>
    <lineage>
        <taxon>Eukaryota</taxon>
        <taxon>Sar</taxon>
        <taxon>Alveolata</taxon>
        <taxon>Ciliophora</taxon>
        <taxon>Intramacronucleata</taxon>
        <taxon>Oligohymenophorea</taxon>
        <taxon>Hymenostomatida</taxon>
        <taxon>Ophryoglenina</taxon>
        <taxon>Ichthyophthirius</taxon>
    </lineage>
</organism>
<dbReference type="AlphaFoldDB" id="G0QVT9"/>
<feature type="coiled-coil region" evidence="1">
    <location>
        <begin position="24"/>
        <end position="51"/>
    </location>
</feature>
<dbReference type="EMBL" id="GL983961">
    <property type="protein sequence ID" value="EGR30661.1"/>
    <property type="molecule type" value="Genomic_DNA"/>
</dbReference>
<evidence type="ECO:0000313" key="3">
    <source>
        <dbReference type="Proteomes" id="UP000008983"/>
    </source>
</evidence>
<evidence type="ECO:0000256" key="1">
    <source>
        <dbReference type="SAM" id="Coils"/>
    </source>
</evidence>
<accession>G0QVT9</accession>
<protein>
    <recommendedName>
        <fullName evidence="4">Tetratricopeptide repeat protein</fullName>
    </recommendedName>
</protein>
<dbReference type="InterPro" id="IPR011990">
    <property type="entry name" value="TPR-like_helical_dom_sf"/>
</dbReference>
<name>G0QVT9_ICHMU</name>
<sequence length="160" mass="19406">MEVSETAYEFSNIILEEFAGPYRKNILEQQINNIEEKYQNLEQQKKNDTDKYSLNYDQKFNNIKDDEDKQKELQDLIKQNPYLQAMGCSHDRRKERELYEKSTKEKLDNAEFFKNEGNKAIKEKEYEKAAFFYQKVLIFILKIINYQNQLGFITFRLYFC</sequence>
<evidence type="ECO:0008006" key="4">
    <source>
        <dbReference type="Google" id="ProtNLM"/>
    </source>
</evidence>
<dbReference type="Gene3D" id="1.25.40.10">
    <property type="entry name" value="Tetratricopeptide repeat domain"/>
    <property type="match status" value="1"/>
</dbReference>
<gene>
    <name evidence="2" type="ORF">IMG5_126420</name>
</gene>
<keyword evidence="1" id="KW-0175">Coiled coil</keyword>
<evidence type="ECO:0000313" key="2">
    <source>
        <dbReference type="EMBL" id="EGR30661.1"/>
    </source>
</evidence>
<keyword evidence="3" id="KW-1185">Reference proteome</keyword>
<dbReference type="InParanoid" id="G0QVT9"/>
<dbReference type="SUPFAM" id="SSF48452">
    <property type="entry name" value="TPR-like"/>
    <property type="match status" value="1"/>
</dbReference>